<protein>
    <recommendedName>
        <fullName evidence="6">Pentatricopeptide repeat-containing protein</fullName>
    </recommendedName>
</protein>
<accession>A0A2H5MUH4</accession>
<evidence type="ECO:0000313" key="5">
    <source>
        <dbReference type="Proteomes" id="UP000236630"/>
    </source>
</evidence>
<evidence type="ECO:0000256" key="1">
    <source>
        <dbReference type="ARBA" id="ARBA00007626"/>
    </source>
</evidence>
<dbReference type="InterPro" id="IPR011990">
    <property type="entry name" value="TPR-like_helical_dom_sf"/>
</dbReference>
<evidence type="ECO:0000313" key="4">
    <source>
        <dbReference type="EMBL" id="GAY31710.1"/>
    </source>
</evidence>
<comment type="caution">
    <text evidence="4">The sequence shown here is derived from an EMBL/GenBank/DDBJ whole genome shotgun (WGS) entry which is preliminary data.</text>
</comment>
<dbReference type="Proteomes" id="UP000236630">
    <property type="component" value="Unassembled WGS sequence"/>
</dbReference>
<keyword evidence="5" id="KW-1185">Reference proteome</keyword>
<dbReference type="AlphaFoldDB" id="A0A2H5MUH4"/>
<dbReference type="Pfam" id="PF13041">
    <property type="entry name" value="PPR_2"/>
    <property type="match status" value="1"/>
</dbReference>
<dbReference type="EMBL" id="BDQV01008821">
    <property type="protein sequence ID" value="GAY31710.1"/>
    <property type="molecule type" value="Genomic_DNA"/>
</dbReference>
<dbReference type="STRING" id="55188.A0A2H5MUH4"/>
<gene>
    <name evidence="4" type="ORF">CUMW_287860</name>
</gene>
<evidence type="ECO:0000256" key="3">
    <source>
        <dbReference type="PROSITE-ProRule" id="PRU00708"/>
    </source>
</evidence>
<feature type="repeat" description="PPR" evidence="3">
    <location>
        <begin position="22"/>
        <end position="56"/>
    </location>
</feature>
<evidence type="ECO:0000256" key="2">
    <source>
        <dbReference type="ARBA" id="ARBA00022737"/>
    </source>
</evidence>
<comment type="similarity">
    <text evidence="1">Belongs to the PPR family. P subfamily.</text>
</comment>
<keyword evidence="2" id="KW-0677">Repeat</keyword>
<dbReference type="PANTHER" id="PTHR47941">
    <property type="entry name" value="PENTATRICOPEPTIDE REPEAT-CONTAINING PROTEIN 3, MITOCHONDRIAL"/>
    <property type="match status" value="1"/>
</dbReference>
<dbReference type="Gene3D" id="1.25.40.10">
    <property type="entry name" value="Tetratricopeptide repeat domain"/>
    <property type="match status" value="1"/>
</dbReference>
<dbReference type="InterPro" id="IPR002885">
    <property type="entry name" value="PPR_rpt"/>
</dbReference>
<evidence type="ECO:0008006" key="6">
    <source>
        <dbReference type="Google" id="ProtNLM"/>
    </source>
</evidence>
<organism evidence="4 5">
    <name type="scientific">Citrus unshiu</name>
    <name type="common">Satsuma mandarin</name>
    <name type="synonym">Citrus nobilis var. unshiu</name>
    <dbReference type="NCBI Taxonomy" id="55188"/>
    <lineage>
        <taxon>Eukaryota</taxon>
        <taxon>Viridiplantae</taxon>
        <taxon>Streptophyta</taxon>
        <taxon>Embryophyta</taxon>
        <taxon>Tracheophyta</taxon>
        <taxon>Spermatophyta</taxon>
        <taxon>Magnoliopsida</taxon>
        <taxon>eudicotyledons</taxon>
        <taxon>Gunneridae</taxon>
        <taxon>Pentapetalae</taxon>
        <taxon>rosids</taxon>
        <taxon>malvids</taxon>
        <taxon>Sapindales</taxon>
        <taxon>Rutaceae</taxon>
        <taxon>Aurantioideae</taxon>
        <taxon>Citrus</taxon>
    </lineage>
</organism>
<reference evidence="4 5" key="1">
    <citation type="journal article" date="2017" name="Front. Genet.">
        <title>Draft sequencing of the heterozygous diploid genome of Satsuma (Citrus unshiu Marc.) using a hybrid assembly approach.</title>
        <authorList>
            <person name="Shimizu T."/>
            <person name="Tanizawa Y."/>
            <person name="Mochizuki T."/>
            <person name="Nagasaki H."/>
            <person name="Yoshioka T."/>
            <person name="Toyoda A."/>
            <person name="Fujiyama A."/>
            <person name="Kaminuma E."/>
            <person name="Nakamura Y."/>
        </authorList>
    </citation>
    <scope>NUCLEOTIDE SEQUENCE [LARGE SCALE GENOMIC DNA]</scope>
    <source>
        <strain evidence="5">cv. Miyagawa wase</strain>
    </source>
</reference>
<name>A0A2H5MUH4_CITUN</name>
<proteinExistence type="inferred from homology"/>
<sequence>MGQVSLGFVVFGRILRSCFTPDAVTFTSLIKGLCAESRIMEAAALFTKLKAFGCEPNVITYIL</sequence>
<dbReference type="NCBIfam" id="TIGR00756">
    <property type="entry name" value="PPR"/>
    <property type="match status" value="1"/>
</dbReference>
<dbReference type="PROSITE" id="PS51375">
    <property type="entry name" value="PPR"/>
    <property type="match status" value="1"/>
</dbReference>